<evidence type="ECO:0000313" key="1">
    <source>
        <dbReference type="EMBL" id="TMR04301.1"/>
    </source>
</evidence>
<gene>
    <name evidence="1" type="ORF">ETD83_08515</name>
</gene>
<dbReference type="Proteomes" id="UP000309174">
    <property type="component" value="Unassembled WGS sequence"/>
</dbReference>
<dbReference type="EMBL" id="VCKW01000031">
    <property type="protein sequence ID" value="TMR04301.1"/>
    <property type="molecule type" value="Genomic_DNA"/>
</dbReference>
<protein>
    <submittedName>
        <fullName evidence="1">Uncharacterized protein</fullName>
    </submittedName>
</protein>
<name>A0A5C4JG55_9ACTN</name>
<evidence type="ECO:0000313" key="2">
    <source>
        <dbReference type="Proteomes" id="UP000309174"/>
    </source>
</evidence>
<dbReference type="AlphaFoldDB" id="A0A5C4JG55"/>
<keyword evidence="2" id="KW-1185">Reference proteome</keyword>
<reference evidence="1 2" key="1">
    <citation type="submission" date="2019-05" db="EMBL/GenBank/DDBJ databases">
        <title>Draft genome sequence of Actinomadura sp. 14C53.</title>
        <authorList>
            <person name="Saricaoglu S."/>
            <person name="Isik K."/>
        </authorList>
    </citation>
    <scope>NUCLEOTIDE SEQUENCE [LARGE SCALE GENOMIC DNA]</scope>
    <source>
        <strain evidence="1 2">14C53</strain>
    </source>
</reference>
<accession>A0A5C4JG55</accession>
<sequence>MGTFVEVDKVPDHRAMLLAVGDLQVLGQSIDDQQPTAVLGSAGGIRPHLLQHGRINPRLASSTSIRQRGSRLFLPSAMFDQVASGIADMAKATRPLRGLDPASTLA</sequence>
<organism evidence="1 2">
    <name type="scientific">Actinomadura soli</name>
    <dbReference type="NCBI Taxonomy" id="2508997"/>
    <lineage>
        <taxon>Bacteria</taxon>
        <taxon>Bacillati</taxon>
        <taxon>Actinomycetota</taxon>
        <taxon>Actinomycetes</taxon>
        <taxon>Streptosporangiales</taxon>
        <taxon>Thermomonosporaceae</taxon>
        <taxon>Actinomadura</taxon>
    </lineage>
</organism>
<comment type="caution">
    <text evidence="1">The sequence shown here is derived from an EMBL/GenBank/DDBJ whole genome shotgun (WGS) entry which is preliminary data.</text>
</comment>
<proteinExistence type="predicted"/>
<dbReference type="RefSeq" id="WP_138644520.1">
    <property type="nucleotide sequence ID" value="NZ_VCKW01000031.1"/>
</dbReference>